<sequence length="94" mass="11142">DKLDAIGAIGIGRSFMIAGEYGERLYIEVDERNFEKAERINNFKDHSPNIEYLVKLRHIIDRLYTDYAKKVAEGRLKFMEEFFERLKLEVRGEL</sequence>
<dbReference type="SUPFAM" id="SSF109604">
    <property type="entry name" value="HD-domain/PDEase-like"/>
    <property type="match status" value="1"/>
</dbReference>
<dbReference type="AlphaFoldDB" id="A0A2J6X8Y8"/>
<protein>
    <submittedName>
        <fullName evidence="1">Phosphohydrolase</fullName>
    </submittedName>
</protein>
<feature type="non-terminal residue" evidence="1">
    <location>
        <position position="1"/>
    </location>
</feature>
<name>A0A2J6X8Y8_9BACT</name>
<dbReference type="Proteomes" id="UP000236910">
    <property type="component" value="Unassembled WGS sequence"/>
</dbReference>
<keyword evidence="1" id="KW-0378">Hydrolase</keyword>
<dbReference type="PANTHER" id="PTHR33594">
    <property type="entry name" value="SUPERFAMILY HYDROLASE, PUTATIVE (AFU_ORTHOLOGUE AFUA_1G03035)-RELATED"/>
    <property type="match status" value="1"/>
</dbReference>
<dbReference type="GO" id="GO:0016787">
    <property type="term" value="F:hydrolase activity"/>
    <property type="evidence" value="ECO:0007669"/>
    <property type="project" value="UniProtKB-KW"/>
</dbReference>
<accession>A0A2J6X8Y8</accession>
<dbReference type="PANTHER" id="PTHR33594:SF1">
    <property type="entry name" value="HD_PDEASE DOMAIN-CONTAINING PROTEIN"/>
    <property type="match status" value="1"/>
</dbReference>
<dbReference type="Gene3D" id="1.10.3210.50">
    <property type="match status" value="1"/>
</dbReference>
<gene>
    <name evidence="1" type="ORF">C0175_01165</name>
</gene>
<dbReference type="EMBL" id="PNIX01000068">
    <property type="protein sequence ID" value="PMP83787.1"/>
    <property type="molecule type" value="Genomic_DNA"/>
</dbReference>
<evidence type="ECO:0000313" key="2">
    <source>
        <dbReference type="Proteomes" id="UP000236910"/>
    </source>
</evidence>
<comment type="caution">
    <text evidence="1">The sequence shown here is derived from an EMBL/GenBank/DDBJ whole genome shotgun (WGS) entry which is preliminary data.</text>
</comment>
<proteinExistence type="predicted"/>
<reference evidence="1 2" key="1">
    <citation type="submission" date="2018-01" db="EMBL/GenBank/DDBJ databases">
        <title>Metagenomic assembled genomes from two thermal pools in the Uzon Caldera, Kamchatka, Russia.</title>
        <authorList>
            <person name="Wilkins L."/>
            <person name="Ettinger C."/>
        </authorList>
    </citation>
    <scope>NUCLEOTIDE SEQUENCE [LARGE SCALE GENOMIC DNA]</scope>
    <source>
        <strain evidence="1">ARK-10</strain>
    </source>
</reference>
<organism evidence="1 2">
    <name type="scientific">Caldisericum exile</name>
    <dbReference type="NCBI Taxonomy" id="693075"/>
    <lineage>
        <taxon>Bacteria</taxon>
        <taxon>Pseudomonadati</taxon>
        <taxon>Caldisericota/Cryosericota group</taxon>
        <taxon>Caldisericota</taxon>
        <taxon>Caldisericia</taxon>
        <taxon>Caldisericales</taxon>
        <taxon>Caldisericaceae</taxon>
        <taxon>Caldisericum</taxon>
    </lineage>
</organism>
<evidence type="ECO:0000313" key="1">
    <source>
        <dbReference type="EMBL" id="PMP83787.1"/>
    </source>
</evidence>